<dbReference type="RefSeq" id="WP_072823022.1">
    <property type="nucleotide sequence ID" value="NZ_LT670849.1"/>
</dbReference>
<dbReference type="AlphaFoldDB" id="A0A1M7ULW4"/>
<keyword evidence="1" id="KW-0732">Signal</keyword>
<feature type="signal peptide" evidence="1">
    <location>
        <begin position="1"/>
        <end position="24"/>
    </location>
</feature>
<feature type="chain" id="PRO_5012116444" evidence="1">
    <location>
        <begin position="25"/>
        <end position="74"/>
    </location>
</feature>
<gene>
    <name evidence="2" type="ORF">SAMN05444170_5719</name>
</gene>
<proteinExistence type="predicted"/>
<organism evidence="2 3">
    <name type="scientific">Bradyrhizobium erythrophlei</name>
    <dbReference type="NCBI Taxonomy" id="1437360"/>
    <lineage>
        <taxon>Bacteria</taxon>
        <taxon>Pseudomonadati</taxon>
        <taxon>Pseudomonadota</taxon>
        <taxon>Alphaproteobacteria</taxon>
        <taxon>Hyphomicrobiales</taxon>
        <taxon>Nitrobacteraceae</taxon>
        <taxon>Bradyrhizobium</taxon>
    </lineage>
</organism>
<accession>A0A1M7ULW4</accession>
<dbReference type="Proteomes" id="UP000184096">
    <property type="component" value="Chromosome I"/>
</dbReference>
<dbReference type="EMBL" id="LT670849">
    <property type="protein sequence ID" value="SHN83938.1"/>
    <property type="molecule type" value="Genomic_DNA"/>
</dbReference>
<evidence type="ECO:0000313" key="3">
    <source>
        <dbReference type="Proteomes" id="UP000184096"/>
    </source>
</evidence>
<name>A0A1M7ULW4_9BRAD</name>
<evidence type="ECO:0000313" key="2">
    <source>
        <dbReference type="EMBL" id="SHN83938.1"/>
    </source>
</evidence>
<protein>
    <submittedName>
        <fullName evidence="2">Uncharacterized protein</fullName>
    </submittedName>
</protein>
<evidence type="ECO:0000256" key="1">
    <source>
        <dbReference type="SAM" id="SignalP"/>
    </source>
</evidence>
<keyword evidence="3" id="KW-1185">Reference proteome</keyword>
<sequence>MHTTFFKVLGATLIAATTVQMAGAAEHHARKAHATAIQQFRNSNAYAAPRYTAAQSPYSSNLAESAMTSGLAGH</sequence>
<reference evidence="3" key="1">
    <citation type="submission" date="2016-11" db="EMBL/GenBank/DDBJ databases">
        <authorList>
            <person name="Varghese N."/>
            <person name="Submissions S."/>
        </authorList>
    </citation>
    <scope>NUCLEOTIDE SEQUENCE [LARGE SCALE GENOMIC DNA]</scope>
    <source>
        <strain evidence="3">GAS401</strain>
    </source>
</reference>